<evidence type="ECO:0000256" key="1">
    <source>
        <dbReference type="SAM" id="SignalP"/>
    </source>
</evidence>
<feature type="chain" id="PRO_5013253764" description="Lysozyme inhibitor LprI N-terminal domain-containing protein" evidence="1">
    <location>
        <begin position="21"/>
        <end position="146"/>
    </location>
</feature>
<gene>
    <name evidence="2" type="ORF">EHSB41UT_01140</name>
</gene>
<sequence>MLGRSVLLGVLLCLANVSFAGLSGENLTKAQKLANGMKLDFYTCQLLTETALLMGEMKGSMDKDAYSCVGKYKVKRKEEYKSVRELLKSSPDALTELKDLYAYWVSSFDVLIPESGDTKRGYKDKVSARSQGINDRSNRYLIELEM</sequence>
<feature type="signal peptide" evidence="1">
    <location>
        <begin position="1"/>
        <end position="20"/>
    </location>
</feature>
<name>A0A1X7AHA9_9GAMM</name>
<reference evidence="2 3" key="1">
    <citation type="submission" date="2017-03" db="EMBL/GenBank/DDBJ databases">
        <authorList>
            <person name="Afonso C.L."/>
            <person name="Miller P.J."/>
            <person name="Scott M.A."/>
            <person name="Spackman E."/>
            <person name="Goraichik I."/>
            <person name="Dimitrov K.M."/>
            <person name="Suarez D.L."/>
            <person name="Swayne D.E."/>
        </authorList>
    </citation>
    <scope>NUCLEOTIDE SEQUENCE [LARGE SCALE GENOMIC DNA]</scope>
    <source>
        <strain evidence="2">SB41UT1</strain>
    </source>
</reference>
<keyword evidence="1" id="KW-0732">Signal</keyword>
<accession>A0A1X7AHA9</accession>
<evidence type="ECO:0008006" key="4">
    <source>
        <dbReference type="Google" id="ProtNLM"/>
    </source>
</evidence>
<keyword evidence="3" id="KW-1185">Reference proteome</keyword>
<evidence type="ECO:0000313" key="2">
    <source>
        <dbReference type="EMBL" id="SMA40111.1"/>
    </source>
</evidence>
<protein>
    <recommendedName>
        <fullName evidence="4">Lysozyme inhibitor LprI N-terminal domain-containing protein</fullName>
    </recommendedName>
</protein>
<organism evidence="2 3">
    <name type="scientific">Parendozoicomonas haliclonae</name>
    <dbReference type="NCBI Taxonomy" id="1960125"/>
    <lineage>
        <taxon>Bacteria</taxon>
        <taxon>Pseudomonadati</taxon>
        <taxon>Pseudomonadota</taxon>
        <taxon>Gammaproteobacteria</taxon>
        <taxon>Oceanospirillales</taxon>
        <taxon>Endozoicomonadaceae</taxon>
        <taxon>Parendozoicomonas</taxon>
    </lineage>
</organism>
<dbReference type="EMBL" id="FWPT01000002">
    <property type="protein sequence ID" value="SMA40111.1"/>
    <property type="molecule type" value="Genomic_DNA"/>
</dbReference>
<evidence type="ECO:0000313" key="3">
    <source>
        <dbReference type="Proteomes" id="UP000196573"/>
    </source>
</evidence>
<dbReference type="Proteomes" id="UP000196573">
    <property type="component" value="Unassembled WGS sequence"/>
</dbReference>
<proteinExistence type="predicted"/>
<dbReference type="AlphaFoldDB" id="A0A1X7AHA9"/>
<dbReference type="RefSeq" id="WP_087107753.1">
    <property type="nucleotide sequence ID" value="NZ_CBCSCN010000001.1"/>
</dbReference>